<dbReference type="EMBL" id="CP030840">
    <property type="protein sequence ID" value="AXC11024.1"/>
    <property type="molecule type" value="Genomic_DNA"/>
</dbReference>
<feature type="site" description="Discriminates between blocked and unblocked aminoacyl-tRNA" evidence="7">
    <location>
        <position position="29"/>
    </location>
</feature>
<evidence type="ECO:0000313" key="8">
    <source>
        <dbReference type="EMBL" id="AXC11024.1"/>
    </source>
</evidence>
<dbReference type="EC" id="3.1.1.29" evidence="1 7"/>
<comment type="function">
    <text evidence="7">Catalyzes the release of premature peptidyl moieties from peptidyl-tRNA molecules trapped in stalled 50S ribosomal subunits, and thus maintains levels of free tRNAs and 50S ribosomes.</text>
</comment>
<keyword evidence="2 7" id="KW-0820">tRNA-binding</keyword>
<organism evidence="8 9">
    <name type="scientific">Acidisarcina polymorpha</name>
    <dbReference type="NCBI Taxonomy" id="2211140"/>
    <lineage>
        <taxon>Bacteria</taxon>
        <taxon>Pseudomonadati</taxon>
        <taxon>Acidobacteriota</taxon>
        <taxon>Terriglobia</taxon>
        <taxon>Terriglobales</taxon>
        <taxon>Acidobacteriaceae</taxon>
        <taxon>Acidisarcina</taxon>
    </lineage>
</organism>
<comment type="subcellular location">
    <subcellularLocation>
        <location evidence="7">Cytoplasm</location>
    </subcellularLocation>
</comment>
<dbReference type="GO" id="GO:0004045">
    <property type="term" value="F:peptidyl-tRNA hydrolase activity"/>
    <property type="evidence" value="ECO:0007669"/>
    <property type="project" value="UniProtKB-UniRule"/>
</dbReference>
<dbReference type="Proteomes" id="UP000253606">
    <property type="component" value="Chromosome"/>
</dbReference>
<evidence type="ECO:0000256" key="1">
    <source>
        <dbReference type="ARBA" id="ARBA00013260"/>
    </source>
</evidence>
<name>A0A2Z5FWY1_9BACT</name>
<dbReference type="InterPro" id="IPR036416">
    <property type="entry name" value="Pept_tRNA_hydro_sf"/>
</dbReference>
<keyword evidence="7" id="KW-0963">Cytoplasm</keyword>
<dbReference type="GO" id="GO:0005737">
    <property type="term" value="C:cytoplasm"/>
    <property type="evidence" value="ECO:0007669"/>
    <property type="project" value="UniProtKB-SubCell"/>
</dbReference>
<comment type="similarity">
    <text evidence="5 7">Belongs to the PTH family.</text>
</comment>
<comment type="function">
    <text evidence="7">Hydrolyzes ribosome-free peptidyl-tRNAs (with 1 or more amino acids incorporated), which drop off the ribosome during protein synthesis, or as a result of ribosome stalling.</text>
</comment>
<dbReference type="InterPro" id="IPR018171">
    <property type="entry name" value="Pept_tRNA_hydro_CS"/>
</dbReference>
<gene>
    <name evidence="7" type="primary">pth</name>
    <name evidence="8" type="ORF">ACPOL_1678</name>
</gene>
<dbReference type="InterPro" id="IPR001328">
    <property type="entry name" value="Pept_tRNA_hydro"/>
</dbReference>
<dbReference type="HAMAP" id="MF_00083">
    <property type="entry name" value="Pept_tRNA_hydro_bact"/>
    <property type="match status" value="1"/>
</dbReference>
<dbReference type="CDD" id="cd00462">
    <property type="entry name" value="PTH"/>
    <property type="match status" value="1"/>
</dbReference>
<feature type="binding site" evidence="7">
    <location>
        <position position="84"/>
    </location>
    <ligand>
        <name>tRNA</name>
        <dbReference type="ChEBI" id="CHEBI:17843"/>
    </ligand>
</feature>
<dbReference type="NCBIfam" id="TIGR00447">
    <property type="entry name" value="pth"/>
    <property type="match status" value="1"/>
</dbReference>
<feature type="binding site" evidence="7">
    <location>
        <position position="133"/>
    </location>
    <ligand>
        <name>tRNA</name>
        <dbReference type="ChEBI" id="CHEBI:17843"/>
    </ligand>
</feature>
<dbReference type="GO" id="GO:0006515">
    <property type="term" value="P:protein quality control for misfolded or incompletely synthesized proteins"/>
    <property type="evidence" value="ECO:0007669"/>
    <property type="project" value="UniProtKB-UniRule"/>
</dbReference>
<dbReference type="AlphaFoldDB" id="A0A2Z5FWY1"/>
<dbReference type="Pfam" id="PF01195">
    <property type="entry name" value="Pept_tRNA_hydro"/>
    <property type="match status" value="1"/>
</dbReference>
<evidence type="ECO:0000256" key="2">
    <source>
        <dbReference type="ARBA" id="ARBA00022555"/>
    </source>
</evidence>
<evidence type="ECO:0000256" key="4">
    <source>
        <dbReference type="ARBA" id="ARBA00022884"/>
    </source>
</evidence>
<keyword evidence="9" id="KW-1185">Reference proteome</keyword>
<proteinExistence type="inferred from homology"/>
<keyword evidence="4 7" id="KW-0694">RNA-binding</keyword>
<protein>
    <recommendedName>
        <fullName evidence="6 7">Peptidyl-tRNA hydrolase</fullName>
        <shortName evidence="7">Pth</shortName>
        <ecNumber evidence="1 7">3.1.1.29</ecNumber>
    </recommendedName>
</protein>
<dbReference type="PANTHER" id="PTHR17224">
    <property type="entry name" value="PEPTIDYL-TRNA HYDROLASE"/>
    <property type="match status" value="1"/>
</dbReference>
<dbReference type="GO" id="GO:0072344">
    <property type="term" value="P:rescue of stalled ribosome"/>
    <property type="evidence" value="ECO:0007669"/>
    <property type="project" value="UniProtKB-UniRule"/>
</dbReference>
<dbReference type="Gene3D" id="3.40.50.1470">
    <property type="entry name" value="Peptidyl-tRNA hydrolase"/>
    <property type="match status" value="1"/>
</dbReference>
<dbReference type="PROSITE" id="PS01196">
    <property type="entry name" value="PEPT_TRNA_HYDROL_2"/>
    <property type="match status" value="1"/>
</dbReference>
<sequence>MSDQATDPYDASTRIATGSGKVLVVGLGNPGIEYQFTPHNAGFLAIDRIAGNHGAVVANRRCRALTATVRIANRDVILAKPETFMNLSGVAVQALVKEYEVDAQRDLIVLYDEVEFSLGTLRIRERGSSGGHNGVKSISGALRSEEWIRVRIGVAPELPAAAESARRSRKEYVLTPFRKAELVVLDEALDRAAKAVEVILTQGVGAAMNEFNKRNGREKNDSAE</sequence>
<reference evidence="8 9" key="1">
    <citation type="journal article" date="2018" name="Front. Microbiol.">
        <title>Hydrolytic Capabilities as a Key to Environmental Success: Chitinolytic and Cellulolytic Acidobacteria From Acidic Sub-arctic Soils and Boreal Peatlands.</title>
        <authorList>
            <person name="Belova S.E."/>
            <person name="Ravin N.V."/>
            <person name="Pankratov T.A."/>
            <person name="Rakitin A.L."/>
            <person name="Ivanova A.A."/>
            <person name="Beletsky A.V."/>
            <person name="Mardanov A.V."/>
            <person name="Sinninghe Damste J.S."/>
            <person name="Dedysh S.N."/>
        </authorList>
    </citation>
    <scope>NUCLEOTIDE SEQUENCE [LARGE SCALE GENOMIC DNA]</scope>
    <source>
        <strain evidence="8 9">SBC82</strain>
    </source>
</reference>
<evidence type="ECO:0000313" key="9">
    <source>
        <dbReference type="Proteomes" id="UP000253606"/>
    </source>
</evidence>
<evidence type="ECO:0000256" key="5">
    <source>
        <dbReference type="ARBA" id="ARBA00038063"/>
    </source>
</evidence>
<keyword evidence="3 7" id="KW-0378">Hydrolase</keyword>
<feature type="site" description="Stabilizes the basic form of H active site to accept a proton" evidence="7">
    <location>
        <position position="112"/>
    </location>
</feature>
<dbReference type="PANTHER" id="PTHR17224:SF1">
    <property type="entry name" value="PEPTIDYL-TRNA HYDROLASE"/>
    <property type="match status" value="1"/>
</dbReference>
<feature type="active site" description="Proton acceptor" evidence="7">
    <location>
        <position position="39"/>
    </location>
</feature>
<comment type="catalytic activity">
    <reaction evidence="7">
        <text>an N-acyl-L-alpha-aminoacyl-tRNA + H2O = an N-acyl-L-amino acid + a tRNA + H(+)</text>
        <dbReference type="Rhea" id="RHEA:54448"/>
        <dbReference type="Rhea" id="RHEA-COMP:10123"/>
        <dbReference type="Rhea" id="RHEA-COMP:13883"/>
        <dbReference type="ChEBI" id="CHEBI:15377"/>
        <dbReference type="ChEBI" id="CHEBI:15378"/>
        <dbReference type="ChEBI" id="CHEBI:59874"/>
        <dbReference type="ChEBI" id="CHEBI:78442"/>
        <dbReference type="ChEBI" id="CHEBI:138191"/>
        <dbReference type="EC" id="3.1.1.29"/>
    </reaction>
</comment>
<dbReference type="KEGG" id="abas:ACPOL_1678"/>
<evidence type="ECO:0000256" key="3">
    <source>
        <dbReference type="ARBA" id="ARBA00022801"/>
    </source>
</evidence>
<evidence type="ECO:0000256" key="6">
    <source>
        <dbReference type="ARBA" id="ARBA00050038"/>
    </source>
</evidence>
<feature type="binding site" evidence="7">
    <location>
        <position position="86"/>
    </location>
    <ligand>
        <name>tRNA</name>
        <dbReference type="ChEBI" id="CHEBI:17843"/>
    </ligand>
</feature>
<dbReference type="GO" id="GO:0000049">
    <property type="term" value="F:tRNA binding"/>
    <property type="evidence" value="ECO:0007669"/>
    <property type="project" value="UniProtKB-UniRule"/>
</dbReference>
<feature type="binding site" evidence="7">
    <location>
        <position position="34"/>
    </location>
    <ligand>
        <name>tRNA</name>
        <dbReference type="ChEBI" id="CHEBI:17843"/>
    </ligand>
</feature>
<dbReference type="SUPFAM" id="SSF53178">
    <property type="entry name" value="Peptidyl-tRNA hydrolase-like"/>
    <property type="match status" value="1"/>
</dbReference>
<accession>A0A2Z5FWY1</accession>
<evidence type="ECO:0000256" key="7">
    <source>
        <dbReference type="HAMAP-Rule" id="MF_00083"/>
    </source>
</evidence>
<comment type="subunit">
    <text evidence="7">Monomer.</text>
</comment>